<accession>A0A8H3CZT9</accession>
<dbReference type="Proteomes" id="UP000663888">
    <property type="component" value="Unassembled WGS sequence"/>
</dbReference>
<feature type="compositionally biased region" description="Low complexity" evidence="1">
    <location>
        <begin position="58"/>
        <end position="69"/>
    </location>
</feature>
<name>A0A8H3CZT9_9AGAM</name>
<evidence type="ECO:0000313" key="3">
    <source>
        <dbReference type="Proteomes" id="UP000663888"/>
    </source>
</evidence>
<feature type="region of interest" description="Disordered" evidence="1">
    <location>
        <begin position="1"/>
        <end position="74"/>
    </location>
</feature>
<evidence type="ECO:0000256" key="1">
    <source>
        <dbReference type="SAM" id="MobiDB-lite"/>
    </source>
</evidence>
<proteinExistence type="predicted"/>
<protein>
    <submittedName>
        <fullName evidence="2">Uncharacterized protein</fullName>
    </submittedName>
</protein>
<evidence type="ECO:0000313" key="2">
    <source>
        <dbReference type="EMBL" id="CAE6503240.1"/>
    </source>
</evidence>
<reference evidence="2" key="1">
    <citation type="submission" date="2021-01" db="EMBL/GenBank/DDBJ databases">
        <authorList>
            <person name="Kaushik A."/>
        </authorList>
    </citation>
    <scope>NUCLEOTIDE SEQUENCE</scope>
    <source>
        <strain evidence="2">AG4-R118</strain>
    </source>
</reference>
<sequence length="604" mass="67337">MSTDIPGRVSLSLETTPEHYGQPELDKECSKSSHHLSFSSGPSEPSHPSLGSKLRELNSATSASSNRSNGSDRRVISETEQHYYYKGLRRWVGDPKLIYRSGNDVFAPPLGSHGLCRAVKLLPVCKHDKLDENNLWLNILHRVVSLLEKREIRFTSIDLARFTWEEEDPEAETETETVTTPPTIWVGVLADSLTSDVAYHSSNDILDLLKEHDISDIEVAYRESYARLLTGPELYAPVNYFHPLKDVITPFTTALGMPIASLKTPHMQGTMGFFFRQDGKLYGVTARHVLFSEEDGNDEYSYVTGPKKEAVVLGTQGFSNLLEAIEHHIEALIITVSLLEEQINTHSKAVMNGNADGTLTAAQLARNKFILEWRTEEIEELRGFCVTVRKEWQDLNDRIIGHVVWAPPVSVSVLADGYMRDVCVIELDLKKFGNNLKGNVINLGPEIDPGKFVYMMNSRSDATPKFKYPLGGHLKLRDIVSATEIINSSNGGPAPYVIKRGSATQTTIGRLNGFDSYERRYNSLGHMDSMAMAIFSYDDESGPFSEPGDSGAVIADAHARFAGFVTGGTGNPHYSDIIYATPMVWLWNKVLKVKYPRADLEFED</sequence>
<dbReference type="EMBL" id="CAJMWX010001721">
    <property type="protein sequence ID" value="CAE6503240.1"/>
    <property type="molecule type" value="Genomic_DNA"/>
</dbReference>
<comment type="caution">
    <text evidence="2">The sequence shown here is derived from an EMBL/GenBank/DDBJ whole genome shotgun (WGS) entry which is preliminary data.</text>
</comment>
<gene>
    <name evidence="2" type="ORF">RDB_LOCUS156438</name>
</gene>
<dbReference type="AlphaFoldDB" id="A0A8H3CZT9"/>
<organism evidence="2 3">
    <name type="scientific">Rhizoctonia solani</name>
    <dbReference type="NCBI Taxonomy" id="456999"/>
    <lineage>
        <taxon>Eukaryota</taxon>
        <taxon>Fungi</taxon>
        <taxon>Dikarya</taxon>
        <taxon>Basidiomycota</taxon>
        <taxon>Agaricomycotina</taxon>
        <taxon>Agaricomycetes</taxon>
        <taxon>Cantharellales</taxon>
        <taxon>Ceratobasidiaceae</taxon>
        <taxon>Rhizoctonia</taxon>
    </lineage>
</organism>